<proteinExistence type="predicted"/>
<comment type="caution">
    <text evidence="1">The sequence shown here is derived from an EMBL/GenBank/DDBJ whole genome shotgun (WGS) entry which is preliminary data.</text>
</comment>
<evidence type="ECO:0000313" key="1">
    <source>
        <dbReference type="EMBL" id="MBB6110876.1"/>
    </source>
</evidence>
<gene>
    <name evidence="1" type="ORF">HDF23_003637</name>
</gene>
<keyword evidence="2" id="KW-1185">Reference proteome</keyword>
<accession>A0ABR6PM77</accession>
<organism evidence="1 2">
    <name type="scientific">Mucilaginibacter lappiensis</name>
    <dbReference type="NCBI Taxonomy" id="354630"/>
    <lineage>
        <taxon>Bacteria</taxon>
        <taxon>Pseudomonadati</taxon>
        <taxon>Bacteroidota</taxon>
        <taxon>Sphingobacteriia</taxon>
        <taxon>Sphingobacteriales</taxon>
        <taxon>Sphingobacteriaceae</taxon>
        <taxon>Mucilaginibacter</taxon>
    </lineage>
</organism>
<dbReference type="Proteomes" id="UP000541583">
    <property type="component" value="Unassembled WGS sequence"/>
</dbReference>
<evidence type="ECO:0008006" key="3">
    <source>
        <dbReference type="Google" id="ProtNLM"/>
    </source>
</evidence>
<protein>
    <recommendedName>
        <fullName evidence="3">Natural product</fullName>
    </recommendedName>
</protein>
<sequence>MKKLKLKVLGLTTNEVLTRAQLKKVSGGGSHCLAVGSACSFFNDPPCCLICLPSFLCGYPS</sequence>
<name>A0ABR6PM77_9SPHI</name>
<dbReference type="EMBL" id="JACHCB010000009">
    <property type="protein sequence ID" value="MBB6110876.1"/>
    <property type="molecule type" value="Genomic_DNA"/>
</dbReference>
<evidence type="ECO:0000313" key="2">
    <source>
        <dbReference type="Proteomes" id="UP000541583"/>
    </source>
</evidence>
<reference evidence="1 2" key="1">
    <citation type="submission" date="2020-08" db="EMBL/GenBank/DDBJ databases">
        <title>Genomic Encyclopedia of Type Strains, Phase IV (KMG-V): Genome sequencing to study the core and pangenomes of soil and plant-associated prokaryotes.</title>
        <authorList>
            <person name="Whitman W."/>
        </authorList>
    </citation>
    <scope>NUCLEOTIDE SEQUENCE [LARGE SCALE GENOMIC DNA]</scope>
    <source>
        <strain evidence="1 2">ANJLi2</strain>
    </source>
</reference>